<dbReference type="SUPFAM" id="SSF56672">
    <property type="entry name" value="DNA/RNA polymerases"/>
    <property type="match status" value="1"/>
</dbReference>
<dbReference type="CDD" id="cd01647">
    <property type="entry name" value="RT_LTR"/>
    <property type="match status" value="1"/>
</dbReference>
<gene>
    <name evidence="2" type="ORF">CR513_31664</name>
</gene>
<dbReference type="Gene3D" id="3.10.10.10">
    <property type="entry name" value="HIV Type 1 Reverse Transcriptase, subunit A, domain 1"/>
    <property type="match status" value="1"/>
</dbReference>
<dbReference type="PANTHER" id="PTHR24559:SF430">
    <property type="entry name" value="RNA-DIRECTED DNA POLYMERASE"/>
    <property type="match status" value="1"/>
</dbReference>
<dbReference type="EMBL" id="QJKJ01006372">
    <property type="protein sequence ID" value="RDX86936.1"/>
    <property type="molecule type" value="Genomic_DNA"/>
</dbReference>
<dbReference type="Gene3D" id="3.30.70.270">
    <property type="match status" value="1"/>
</dbReference>
<organism evidence="2 3">
    <name type="scientific">Mucuna pruriens</name>
    <name type="common">Velvet bean</name>
    <name type="synonym">Dolichos pruriens</name>
    <dbReference type="NCBI Taxonomy" id="157652"/>
    <lineage>
        <taxon>Eukaryota</taxon>
        <taxon>Viridiplantae</taxon>
        <taxon>Streptophyta</taxon>
        <taxon>Embryophyta</taxon>
        <taxon>Tracheophyta</taxon>
        <taxon>Spermatophyta</taxon>
        <taxon>Magnoliopsida</taxon>
        <taxon>eudicotyledons</taxon>
        <taxon>Gunneridae</taxon>
        <taxon>Pentapetalae</taxon>
        <taxon>rosids</taxon>
        <taxon>fabids</taxon>
        <taxon>Fabales</taxon>
        <taxon>Fabaceae</taxon>
        <taxon>Papilionoideae</taxon>
        <taxon>50 kb inversion clade</taxon>
        <taxon>NPAAA clade</taxon>
        <taxon>indigoferoid/millettioid clade</taxon>
        <taxon>Phaseoleae</taxon>
        <taxon>Mucuna</taxon>
    </lineage>
</organism>
<proteinExistence type="predicted"/>
<feature type="non-terminal residue" evidence="2">
    <location>
        <position position="1"/>
    </location>
</feature>
<reference evidence="2" key="1">
    <citation type="submission" date="2018-05" db="EMBL/GenBank/DDBJ databases">
        <title>Draft genome of Mucuna pruriens seed.</title>
        <authorList>
            <person name="Nnadi N.E."/>
            <person name="Vos R."/>
            <person name="Hasami M.H."/>
            <person name="Devisetty U.K."/>
            <person name="Aguiy J.C."/>
        </authorList>
    </citation>
    <scope>NUCLEOTIDE SEQUENCE [LARGE SCALE GENOMIC DNA]</scope>
    <source>
        <strain evidence="2">JCA_2017</strain>
    </source>
</reference>
<dbReference type="Pfam" id="PF00078">
    <property type="entry name" value="RVT_1"/>
    <property type="match status" value="1"/>
</dbReference>
<sequence length="193" mass="21620">MVKKASGKWRMCIDYTDLNKACLKDPYPLPSIDRLVDEASSFALLSFMDAYSSYNQIKMHPQDKAKMAFITDAGAYCYKVMPFRLKNAGVTYQHMMDQMFEGMIGADVEVYVDNMVVKSISAADHYKALGRLKLNPGKCSVKVQAGKFLGFMLTERGIKANPENVKPSPQYRLRGSNASTGKRSYVISVCQPK</sequence>
<dbReference type="Proteomes" id="UP000257109">
    <property type="component" value="Unassembled WGS sequence"/>
</dbReference>
<keyword evidence="3" id="KW-1185">Reference proteome</keyword>
<protein>
    <recommendedName>
        <fullName evidence="1">Reverse transcriptase domain-containing protein</fullName>
    </recommendedName>
</protein>
<dbReference type="PANTHER" id="PTHR24559">
    <property type="entry name" value="TRANSPOSON TY3-I GAG-POL POLYPROTEIN"/>
    <property type="match status" value="1"/>
</dbReference>
<dbReference type="OrthoDB" id="1936626at2759"/>
<dbReference type="InterPro" id="IPR043128">
    <property type="entry name" value="Rev_trsase/Diguanyl_cyclase"/>
</dbReference>
<dbReference type="AlphaFoldDB" id="A0A371G8S0"/>
<dbReference type="STRING" id="157652.A0A371G8S0"/>
<name>A0A371G8S0_MUCPR</name>
<dbReference type="InterPro" id="IPR053134">
    <property type="entry name" value="RNA-dir_DNA_polymerase"/>
</dbReference>
<accession>A0A371G8S0</accession>
<evidence type="ECO:0000313" key="3">
    <source>
        <dbReference type="Proteomes" id="UP000257109"/>
    </source>
</evidence>
<feature type="domain" description="Reverse transcriptase" evidence="1">
    <location>
        <begin position="2"/>
        <end position="151"/>
    </location>
</feature>
<comment type="caution">
    <text evidence="2">The sequence shown here is derived from an EMBL/GenBank/DDBJ whole genome shotgun (WGS) entry which is preliminary data.</text>
</comment>
<dbReference type="InterPro" id="IPR000477">
    <property type="entry name" value="RT_dom"/>
</dbReference>
<evidence type="ECO:0000313" key="2">
    <source>
        <dbReference type="EMBL" id="RDX86936.1"/>
    </source>
</evidence>
<evidence type="ECO:0000259" key="1">
    <source>
        <dbReference type="Pfam" id="PF00078"/>
    </source>
</evidence>
<dbReference type="InterPro" id="IPR043502">
    <property type="entry name" value="DNA/RNA_pol_sf"/>
</dbReference>